<evidence type="ECO:0000313" key="2">
    <source>
        <dbReference type="EMBL" id="KAK7397384.1"/>
    </source>
</evidence>
<name>A0AAN9SKT9_PSOTE</name>
<keyword evidence="3" id="KW-1185">Reference proteome</keyword>
<sequence length="210" mass="24229">MEKFGDFVREFGAETERREKGRGLRHYKGKESQQEFISLKLSEESKRSGQIPAFGNWDYANQLPITQYFESARQAGLVRYSSSSGETDLYTLHFKKPLRNMPPSTLKKGTRNRERERRCGMVMVDEKEKESVKMNIRKQGKVCDVTEQPRKPVSKEMHLHDALPRSPPPRAPKPVDEDLYKIPPELLRTTKRKKMLGFISKCLVPAACVS</sequence>
<gene>
    <name evidence="2" type="ORF">VNO78_18554</name>
</gene>
<dbReference type="PANTHER" id="PTHR33699">
    <property type="entry name" value="EXPRESSED PROTEIN"/>
    <property type="match status" value="1"/>
</dbReference>
<accession>A0AAN9SKT9</accession>
<protein>
    <submittedName>
        <fullName evidence="2">Uncharacterized protein</fullName>
    </submittedName>
</protein>
<comment type="caution">
    <text evidence="2">The sequence shown here is derived from an EMBL/GenBank/DDBJ whole genome shotgun (WGS) entry which is preliminary data.</text>
</comment>
<dbReference type="PANTHER" id="PTHR33699:SF3">
    <property type="entry name" value="OS06G0347300 PROTEIN"/>
    <property type="match status" value="1"/>
</dbReference>
<evidence type="ECO:0000313" key="3">
    <source>
        <dbReference type="Proteomes" id="UP001386955"/>
    </source>
</evidence>
<evidence type="ECO:0000256" key="1">
    <source>
        <dbReference type="SAM" id="MobiDB-lite"/>
    </source>
</evidence>
<feature type="compositionally biased region" description="Basic and acidic residues" evidence="1">
    <location>
        <begin position="149"/>
        <end position="163"/>
    </location>
</feature>
<feature type="region of interest" description="Disordered" evidence="1">
    <location>
        <begin position="149"/>
        <end position="177"/>
    </location>
</feature>
<reference evidence="2 3" key="1">
    <citation type="submission" date="2024-01" db="EMBL/GenBank/DDBJ databases">
        <title>The genomes of 5 underutilized Papilionoideae crops provide insights into root nodulation and disease resistanc.</title>
        <authorList>
            <person name="Jiang F."/>
        </authorList>
    </citation>
    <scope>NUCLEOTIDE SEQUENCE [LARGE SCALE GENOMIC DNA]</scope>
    <source>
        <strain evidence="2">DUOXIRENSHENG_FW03</strain>
        <tissue evidence="2">Leaves</tissue>
    </source>
</reference>
<dbReference type="AlphaFoldDB" id="A0AAN9SKT9"/>
<proteinExistence type="predicted"/>
<dbReference type="EMBL" id="JAYMYS010000004">
    <property type="protein sequence ID" value="KAK7397384.1"/>
    <property type="molecule type" value="Genomic_DNA"/>
</dbReference>
<dbReference type="Proteomes" id="UP001386955">
    <property type="component" value="Unassembled WGS sequence"/>
</dbReference>
<organism evidence="2 3">
    <name type="scientific">Psophocarpus tetragonolobus</name>
    <name type="common">Winged bean</name>
    <name type="synonym">Dolichos tetragonolobus</name>
    <dbReference type="NCBI Taxonomy" id="3891"/>
    <lineage>
        <taxon>Eukaryota</taxon>
        <taxon>Viridiplantae</taxon>
        <taxon>Streptophyta</taxon>
        <taxon>Embryophyta</taxon>
        <taxon>Tracheophyta</taxon>
        <taxon>Spermatophyta</taxon>
        <taxon>Magnoliopsida</taxon>
        <taxon>eudicotyledons</taxon>
        <taxon>Gunneridae</taxon>
        <taxon>Pentapetalae</taxon>
        <taxon>rosids</taxon>
        <taxon>fabids</taxon>
        <taxon>Fabales</taxon>
        <taxon>Fabaceae</taxon>
        <taxon>Papilionoideae</taxon>
        <taxon>50 kb inversion clade</taxon>
        <taxon>NPAAA clade</taxon>
        <taxon>indigoferoid/millettioid clade</taxon>
        <taxon>Phaseoleae</taxon>
        <taxon>Psophocarpus</taxon>
    </lineage>
</organism>